<feature type="domain" description="Xaa-Pro dipeptidyl-peptidase C-terminal" evidence="3">
    <location>
        <begin position="344"/>
        <end position="611"/>
    </location>
</feature>
<proteinExistence type="predicted"/>
<keyword evidence="2" id="KW-0732">Signal</keyword>
<dbReference type="InterPro" id="IPR050585">
    <property type="entry name" value="Xaa-Pro_dipeptidyl-ppase/CocE"/>
</dbReference>
<dbReference type="Pfam" id="PF02129">
    <property type="entry name" value="Peptidase_S15"/>
    <property type="match status" value="1"/>
</dbReference>
<dbReference type="SUPFAM" id="SSF49785">
    <property type="entry name" value="Galactose-binding domain-like"/>
    <property type="match status" value="1"/>
</dbReference>
<keyword evidence="1 4" id="KW-0378">Hydrolase</keyword>
<dbReference type="PANTHER" id="PTHR43056:SF10">
    <property type="entry name" value="COCE_NOND FAMILY, PUTATIVE (AFU_ORTHOLOGUE AFUA_7G00600)-RELATED"/>
    <property type="match status" value="1"/>
</dbReference>
<feature type="signal peptide" evidence="2">
    <location>
        <begin position="1"/>
        <end position="30"/>
    </location>
</feature>
<dbReference type="InterPro" id="IPR000383">
    <property type="entry name" value="Xaa-Pro-like_dom"/>
</dbReference>
<evidence type="ECO:0000259" key="3">
    <source>
        <dbReference type="SMART" id="SM00939"/>
    </source>
</evidence>
<dbReference type="AlphaFoldDB" id="A0A5C8NPZ7"/>
<dbReference type="NCBIfam" id="TIGR00976">
    <property type="entry name" value="CocE_NonD"/>
    <property type="match status" value="1"/>
</dbReference>
<dbReference type="Gene3D" id="2.60.120.260">
    <property type="entry name" value="Galactose-binding domain-like"/>
    <property type="match status" value="1"/>
</dbReference>
<dbReference type="Proteomes" id="UP000321571">
    <property type="component" value="Unassembled WGS sequence"/>
</dbReference>
<comment type="caution">
    <text evidence="4">The sequence shown here is derived from an EMBL/GenBank/DDBJ whole genome shotgun (WGS) entry which is preliminary data.</text>
</comment>
<dbReference type="EMBL" id="VDUX01000001">
    <property type="protein sequence ID" value="TXL63187.1"/>
    <property type="molecule type" value="Genomic_DNA"/>
</dbReference>
<feature type="chain" id="PRO_5022887315" evidence="2">
    <location>
        <begin position="31"/>
        <end position="616"/>
    </location>
</feature>
<evidence type="ECO:0000313" key="4">
    <source>
        <dbReference type="EMBL" id="TXL63187.1"/>
    </source>
</evidence>
<dbReference type="Gene3D" id="3.40.50.1820">
    <property type="entry name" value="alpha/beta hydrolase"/>
    <property type="match status" value="1"/>
</dbReference>
<dbReference type="OrthoDB" id="5240615at2"/>
<reference evidence="4 5" key="1">
    <citation type="submission" date="2019-06" db="EMBL/GenBank/DDBJ databases">
        <title>Aeromicrobium sp. nov., isolated from a maize field.</title>
        <authorList>
            <person name="Lin S.-Y."/>
            <person name="Tsai C.-F."/>
            <person name="Young C.-C."/>
        </authorList>
    </citation>
    <scope>NUCLEOTIDE SEQUENCE [LARGE SCALE GENOMIC DNA]</scope>
    <source>
        <strain evidence="4 5">CC-CFT486</strain>
    </source>
</reference>
<evidence type="ECO:0000256" key="1">
    <source>
        <dbReference type="ARBA" id="ARBA00022801"/>
    </source>
</evidence>
<dbReference type="SUPFAM" id="SSF53474">
    <property type="entry name" value="alpha/beta-Hydrolases"/>
    <property type="match status" value="1"/>
</dbReference>
<dbReference type="SMART" id="SM00939">
    <property type="entry name" value="PepX_C"/>
    <property type="match status" value="1"/>
</dbReference>
<accession>A0A5C8NPZ7</accession>
<protein>
    <submittedName>
        <fullName evidence="4">CocE/NonD family hydrolase</fullName>
    </submittedName>
</protein>
<organism evidence="4 5">
    <name type="scientific">Aeromicrobium terrae</name>
    <dbReference type="NCBI Taxonomy" id="2498846"/>
    <lineage>
        <taxon>Bacteria</taxon>
        <taxon>Bacillati</taxon>
        <taxon>Actinomycetota</taxon>
        <taxon>Actinomycetes</taxon>
        <taxon>Propionibacteriales</taxon>
        <taxon>Nocardioidaceae</taxon>
        <taxon>Aeromicrobium</taxon>
    </lineage>
</organism>
<dbReference type="InterPro" id="IPR029058">
    <property type="entry name" value="AB_hydrolase_fold"/>
</dbReference>
<name>A0A5C8NPZ7_9ACTN</name>
<dbReference type="GO" id="GO:0008239">
    <property type="term" value="F:dipeptidyl-peptidase activity"/>
    <property type="evidence" value="ECO:0007669"/>
    <property type="project" value="InterPro"/>
</dbReference>
<evidence type="ECO:0000313" key="5">
    <source>
        <dbReference type="Proteomes" id="UP000321571"/>
    </source>
</evidence>
<evidence type="ECO:0000256" key="2">
    <source>
        <dbReference type="SAM" id="SignalP"/>
    </source>
</evidence>
<dbReference type="Gene3D" id="1.10.3020.10">
    <property type="entry name" value="alpha-amino acid ester hydrolase ( Helical cap domain)"/>
    <property type="match status" value="1"/>
</dbReference>
<keyword evidence="5" id="KW-1185">Reference proteome</keyword>
<dbReference type="InterPro" id="IPR013736">
    <property type="entry name" value="Xaa-Pro_dipept_C"/>
</dbReference>
<dbReference type="InterPro" id="IPR008979">
    <property type="entry name" value="Galactose-bd-like_sf"/>
</dbReference>
<dbReference type="InterPro" id="IPR005674">
    <property type="entry name" value="CocE/Ser_esterase"/>
</dbReference>
<dbReference type="Pfam" id="PF08530">
    <property type="entry name" value="PepX_C"/>
    <property type="match status" value="1"/>
</dbReference>
<sequence length="616" mass="65789">MHLRHHLTRLLAFALLVGGLAFVGPSPATAETTWTPRPEQYPGTVTQKDVPIRMSDGVVLRADVKRPADASGKAIETKLPVLVTITAYNKTVLATGGGGLAGASPSYLVKRGYIQVDVDARGTGSSRGQWKAFGARENQDAGEIMEWAHSQPWSNGLTGMTGPSYMGISQLWAASAKPAGLKAIFPQVPGADVYRDVVASGGQLDVGFIPLWLGLVTATGLIPPAFAPTDPAAALGALLDHLGSAGTFTLPLLLRAVVGGDPNYDGPFYAERSLINVIDQVDVPAFFVSGEYDLFQRGTPLLFENLRQRGVPAKLIIGPWDHLQASAGKEIAKAGYGTLSELQLRWFDHWIKGVPDPALDSDIPNLTYFDQGPDTWRHSSGWITDQQATSFRLSGSATNAKPAALTTGAAQDGVSNVLPIPVAGLCTRSLNQWTAGILKQFGPPGNPCFKDNKVNDKLGVVFETEPVTSPVKIQGPINAHLFTSSNSGDGMLSVAVEDVAPDGTVSRLTGGWQVISHRALDESRTRYLNGKIIQPFHPFTRDAQEKLARGEVAPIDVEVFPTAATIRPGHRLRLAVQAFDVPHLLPNLKLALGSLTVMKVHTSAQYPSELTLPTLP</sequence>
<dbReference type="PANTHER" id="PTHR43056">
    <property type="entry name" value="PEPTIDASE S9 PROLYL OLIGOPEPTIDASE"/>
    <property type="match status" value="1"/>
</dbReference>
<gene>
    <name evidence="4" type="ORF">FHP06_02885</name>
</gene>
<dbReference type="RefSeq" id="WP_147683567.1">
    <property type="nucleotide sequence ID" value="NZ_VDUX01000001.1"/>
</dbReference>